<feature type="domain" description="Tr-type G" evidence="9">
    <location>
        <begin position="14"/>
        <end position="188"/>
    </location>
</feature>
<reference evidence="10 11" key="1">
    <citation type="journal article" date="2016" name="Nat. Commun.">
        <title>Thousands of microbial genomes shed light on interconnected biogeochemical processes in an aquifer system.</title>
        <authorList>
            <person name="Anantharaman K."/>
            <person name="Brown C.T."/>
            <person name="Hug L.A."/>
            <person name="Sharon I."/>
            <person name="Castelle C.J."/>
            <person name="Probst A.J."/>
            <person name="Thomas B.C."/>
            <person name="Singh A."/>
            <person name="Wilkins M.J."/>
            <person name="Karaoz U."/>
            <person name="Brodie E.L."/>
            <person name="Williams K.H."/>
            <person name="Hubbard S.S."/>
            <person name="Banfield J.F."/>
        </authorList>
    </citation>
    <scope>NUCLEOTIDE SEQUENCE [LARGE SCALE GENOMIC DNA]</scope>
</reference>
<dbReference type="AlphaFoldDB" id="A0A1G2QDA6"/>
<proteinExistence type="inferred from homology"/>
<keyword evidence="6" id="KW-0342">GTP-binding</keyword>
<comment type="caution">
    <text evidence="10">The sequence shown here is derived from an EMBL/GenBank/DDBJ whole genome shotgun (WGS) entry which is preliminary data.</text>
</comment>
<dbReference type="PROSITE" id="PS51722">
    <property type="entry name" value="G_TR_2"/>
    <property type="match status" value="1"/>
</dbReference>
<protein>
    <recommendedName>
        <fullName evidence="2 7">Translation initiation factor IF-2</fullName>
    </recommendedName>
</protein>
<evidence type="ECO:0000313" key="11">
    <source>
        <dbReference type="Proteomes" id="UP000177043"/>
    </source>
</evidence>
<dbReference type="GO" id="GO:0005737">
    <property type="term" value="C:cytoplasm"/>
    <property type="evidence" value="ECO:0007669"/>
    <property type="project" value="UniProtKB-UniRule"/>
</dbReference>
<comment type="function">
    <text evidence="8">One of the essential components for the initiation of protein synthesis. Protects formylmethionyl-tRNA from spontaneous hydrolysis and promotes its binding to the 30S ribosomal subunits. Also involved in the hydrolysis of GTP during the formation of the 70S ribosomal complex.</text>
</comment>
<dbReference type="InterPro" id="IPR036925">
    <property type="entry name" value="TIF_IF2_dom3_sf"/>
</dbReference>
<dbReference type="SUPFAM" id="SSF52156">
    <property type="entry name" value="Initiation factor IF2/eIF5b, domain 3"/>
    <property type="match status" value="1"/>
</dbReference>
<organism evidence="10 11">
    <name type="scientific">Candidatus Vogelbacteria bacterium RIFOXYD1_FULL_44_32</name>
    <dbReference type="NCBI Taxonomy" id="1802438"/>
    <lineage>
        <taxon>Bacteria</taxon>
        <taxon>Candidatus Vogeliibacteriota</taxon>
    </lineage>
</organism>
<evidence type="ECO:0000256" key="4">
    <source>
        <dbReference type="ARBA" id="ARBA00022741"/>
    </source>
</evidence>
<evidence type="ECO:0000256" key="6">
    <source>
        <dbReference type="ARBA" id="ARBA00023134"/>
    </source>
</evidence>
<dbReference type="Pfam" id="PF11987">
    <property type="entry name" value="IF-2"/>
    <property type="match status" value="1"/>
</dbReference>
<dbReference type="CDD" id="cd01887">
    <property type="entry name" value="IF2_eIF5B"/>
    <property type="match status" value="1"/>
</dbReference>
<evidence type="ECO:0000256" key="3">
    <source>
        <dbReference type="ARBA" id="ARBA00022540"/>
    </source>
</evidence>
<dbReference type="SUPFAM" id="SSF52540">
    <property type="entry name" value="P-loop containing nucleoside triphosphate hydrolases"/>
    <property type="match status" value="1"/>
</dbReference>
<evidence type="ECO:0000256" key="5">
    <source>
        <dbReference type="ARBA" id="ARBA00022917"/>
    </source>
</evidence>
<evidence type="ECO:0000256" key="2">
    <source>
        <dbReference type="ARBA" id="ARBA00020675"/>
    </source>
</evidence>
<dbReference type="InterPro" id="IPR000795">
    <property type="entry name" value="T_Tr_GTP-bd_dom"/>
</dbReference>
<dbReference type="Proteomes" id="UP000177043">
    <property type="component" value="Unassembled WGS sequence"/>
</dbReference>
<dbReference type="Pfam" id="PF22042">
    <property type="entry name" value="EF-G_D2"/>
    <property type="match status" value="1"/>
</dbReference>
<keyword evidence="4" id="KW-0547">Nucleotide-binding</keyword>
<dbReference type="NCBIfam" id="TIGR00231">
    <property type="entry name" value="small_GTP"/>
    <property type="match status" value="1"/>
</dbReference>
<dbReference type="InterPro" id="IPR053905">
    <property type="entry name" value="EF-G-like_DII"/>
</dbReference>
<dbReference type="Gene3D" id="2.40.30.10">
    <property type="entry name" value="Translation factors"/>
    <property type="match status" value="2"/>
</dbReference>
<dbReference type="GO" id="GO:0003743">
    <property type="term" value="F:translation initiation factor activity"/>
    <property type="evidence" value="ECO:0007669"/>
    <property type="project" value="UniProtKB-UniRule"/>
</dbReference>
<dbReference type="PANTHER" id="PTHR43381:SF5">
    <property type="entry name" value="TR-TYPE G DOMAIN-CONTAINING PROTEIN"/>
    <property type="match status" value="1"/>
</dbReference>
<gene>
    <name evidence="10" type="ORF">A2571_02120</name>
</gene>
<dbReference type="FunFam" id="3.40.50.10050:FF:000001">
    <property type="entry name" value="Translation initiation factor IF-2"/>
    <property type="match status" value="1"/>
</dbReference>
<evidence type="ECO:0000313" key="10">
    <source>
        <dbReference type="EMBL" id="OHA58546.1"/>
    </source>
</evidence>
<dbReference type="Gene3D" id="3.40.50.300">
    <property type="entry name" value="P-loop containing nucleotide triphosphate hydrolases"/>
    <property type="match status" value="1"/>
</dbReference>
<evidence type="ECO:0000256" key="7">
    <source>
        <dbReference type="NCBIfam" id="TIGR00487"/>
    </source>
</evidence>
<dbReference type="PRINTS" id="PR00315">
    <property type="entry name" value="ELONGATNFCT"/>
</dbReference>
<dbReference type="Gene3D" id="3.40.50.10050">
    <property type="entry name" value="Translation initiation factor IF- 2, domain 3"/>
    <property type="match status" value="1"/>
</dbReference>
<dbReference type="InterPro" id="IPR015760">
    <property type="entry name" value="TIF_IF2"/>
</dbReference>
<dbReference type="EMBL" id="MHTJ01000003">
    <property type="protein sequence ID" value="OHA58546.1"/>
    <property type="molecule type" value="Genomic_DNA"/>
</dbReference>
<dbReference type="STRING" id="1802438.A2571_02120"/>
<dbReference type="FunFam" id="3.40.50.300:FF:000019">
    <property type="entry name" value="Translation initiation factor IF-2"/>
    <property type="match status" value="1"/>
</dbReference>
<accession>A0A1G2QDA6</accession>
<name>A0A1G2QDA6_9BACT</name>
<dbReference type="InterPro" id="IPR000178">
    <property type="entry name" value="TF_IF2_bacterial-like"/>
</dbReference>
<dbReference type="GO" id="GO:0003924">
    <property type="term" value="F:GTPase activity"/>
    <property type="evidence" value="ECO:0007669"/>
    <property type="project" value="InterPro"/>
</dbReference>
<evidence type="ECO:0000259" key="9">
    <source>
        <dbReference type="PROSITE" id="PS51722"/>
    </source>
</evidence>
<sequence>MTADKTVKSNNLTPRPPVVAVVGHIDHGKSTLLDYIRQSNVVATEKGGITQHVSAYEVVHKSDDGKLRAITFLDTPGHEAFQAMRSRGANISDIAILVVSAEEGVKPQTLEALKSIKTAGVPFVVAINKIDRPNANPDRIKQELGENEIYVESYGGTVPSVNISAKTGEGVNDLLDLLLLVADLGELVGDKSAPATGFILESKLDPKVGPILTAIIKDGSLKTGDLMVVDQQLAKIKKMENFLGQNLTEASFSSPVRIFGFSEVPAAGQTFNTFTDKKSAENYLDQVNSNLATENCETDETDIHSEILCLPLVLKSDSHGTLEAVRHEITKIKDERVRFKIINTGVGTITDTDLKILIGSSQPLVAGFNVKIDRSAQDLADRHGVIIKTFDIIYKLAEWLTEEVANRRPKLTEEVVTAKIKILKIFNQVKDKQVLGGLVQQGVLKKGAQVKIWRREAEIGKGKVVELQAQKVACTEVLEGEQFGAMIESKNTIAEGDKLEAIEYVTK</sequence>
<keyword evidence="5 8" id="KW-0648">Protein biosynthesis</keyword>
<keyword evidence="3 8" id="KW-0396">Initiation factor</keyword>
<dbReference type="Pfam" id="PF00009">
    <property type="entry name" value="GTP_EFTU"/>
    <property type="match status" value="1"/>
</dbReference>
<dbReference type="SUPFAM" id="SSF50447">
    <property type="entry name" value="Translation proteins"/>
    <property type="match status" value="1"/>
</dbReference>
<dbReference type="NCBIfam" id="TIGR00487">
    <property type="entry name" value="IF-2"/>
    <property type="match status" value="1"/>
</dbReference>
<dbReference type="PANTHER" id="PTHR43381">
    <property type="entry name" value="TRANSLATION INITIATION FACTOR IF-2-RELATED"/>
    <property type="match status" value="1"/>
</dbReference>
<dbReference type="InterPro" id="IPR009000">
    <property type="entry name" value="Transl_B-barrel_sf"/>
</dbReference>
<dbReference type="GO" id="GO:0005525">
    <property type="term" value="F:GTP binding"/>
    <property type="evidence" value="ECO:0007669"/>
    <property type="project" value="UniProtKB-KW"/>
</dbReference>
<evidence type="ECO:0000256" key="8">
    <source>
        <dbReference type="RuleBase" id="RU000644"/>
    </source>
</evidence>
<comment type="similarity">
    <text evidence="1 8">Belongs to the TRAFAC class translation factor GTPase superfamily. Classic translation factor GTPase family. IF-2 subfamily.</text>
</comment>
<dbReference type="InterPro" id="IPR027417">
    <property type="entry name" value="P-loop_NTPase"/>
</dbReference>
<evidence type="ECO:0000256" key="1">
    <source>
        <dbReference type="ARBA" id="ARBA00007733"/>
    </source>
</evidence>
<dbReference type="InterPro" id="IPR023115">
    <property type="entry name" value="TIF_IF2_dom3"/>
</dbReference>
<dbReference type="InterPro" id="IPR005225">
    <property type="entry name" value="Small_GTP-bd"/>
</dbReference>